<keyword evidence="1 2" id="KW-0238">DNA-binding</keyword>
<feature type="domain" description="HTH tetR-type" evidence="3">
    <location>
        <begin position="44"/>
        <end position="104"/>
    </location>
</feature>
<dbReference type="PANTHER" id="PTHR30055:SF226">
    <property type="entry name" value="HTH-TYPE TRANSCRIPTIONAL REGULATOR PKSA"/>
    <property type="match status" value="1"/>
</dbReference>
<dbReference type="Pfam" id="PF00440">
    <property type="entry name" value="TetR_N"/>
    <property type="match status" value="1"/>
</dbReference>
<dbReference type="InterPro" id="IPR041678">
    <property type="entry name" value="TetR_C_16"/>
</dbReference>
<name>A0A9X7YB15_SPHYA</name>
<dbReference type="PROSITE" id="PS50977">
    <property type="entry name" value="HTH_TETR_2"/>
    <property type="match status" value="1"/>
</dbReference>
<dbReference type="InterPro" id="IPR009057">
    <property type="entry name" value="Homeodomain-like_sf"/>
</dbReference>
<dbReference type="Pfam" id="PF17920">
    <property type="entry name" value="TetR_C_16"/>
    <property type="match status" value="1"/>
</dbReference>
<evidence type="ECO:0000259" key="3">
    <source>
        <dbReference type="PROSITE" id="PS50977"/>
    </source>
</evidence>
<dbReference type="Gene3D" id="1.10.10.60">
    <property type="entry name" value="Homeodomain-like"/>
    <property type="match status" value="1"/>
</dbReference>
<evidence type="ECO:0000313" key="4">
    <source>
        <dbReference type="EMBL" id="QNG43962.1"/>
    </source>
</evidence>
<gene>
    <name evidence="4" type="ORF">H3V42_18880</name>
</gene>
<accession>A0A9X7YB15</accession>
<dbReference type="PRINTS" id="PR00455">
    <property type="entry name" value="HTHTETR"/>
</dbReference>
<protein>
    <submittedName>
        <fullName evidence="4">TetR family transcriptional regulator</fullName>
    </submittedName>
</protein>
<dbReference type="InterPro" id="IPR050109">
    <property type="entry name" value="HTH-type_TetR-like_transc_reg"/>
</dbReference>
<proteinExistence type="predicted"/>
<dbReference type="GO" id="GO:0003700">
    <property type="term" value="F:DNA-binding transcription factor activity"/>
    <property type="evidence" value="ECO:0007669"/>
    <property type="project" value="TreeGrafter"/>
</dbReference>
<evidence type="ECO:0000256" key="2">
    <source>
        <dbReference type="PROSITE-ProRule" id="PRU00335"/>
    </source>
</evidence>
<dbReference type="AlphaFoldDB" id="A0A9X7YB15"/>
<dbReference type="Proteomes" id="UP000515377">
    <property type="component" value="Chromosome"/>
</dbReference>
<dbReference type="InterPro" id="IPR036271">
    <property type="entry name" value="Tet_transcr_reg_TetR-rel_C_sf"/>
</dbReference>
<feature type="DNA-binding region" description="H-T-H motif" evidence="2">
    <location>
        <begin position="67"/>
        <end position="86"/>
    </location>
</feature>
<dbReference type="Gene3D" id="1.10.357.10">
    <property type="entry name" value="Tetracycline Repressor, domain 2"/>
    <property type="match status" value="1"/>
</dbReference>
<dbReference type="SUPFAM" id="SSF48498">
    <property type="entry name" value="Tetracyclin repressor-like, C-terminal domain"/>
    <property type="match status" value="1"/>
</dbReference>
<dbReference type="SUPFAM" id="SSF46689">
    <property type="entry name" value="Homeodomain-like"/>
    <property type="match status" value="1"/>
</dbReference>
<sequence length="230" mass="25267">MGEHWSRLYADGLFEHRNAFESMEKTPAKKEEATIKPRRIRNPELRRAAILEAAFAAFSERGYSGATLREIAARAGVSHGLLKQHFGSKEQLFLAAIPGTRDWKDVVFGEGEGSAAERIVAAFTKREEAGTGLDVLVTLIRAAAEDVQGADTLFEAVRDATIELYSPLLTGEDSRTRIEFLMAFLIGVTFSRHMVAGGLLATMDHQSFSRLLASMLDQILWADGSTPPGR</sequence>
<reference evidence="4 5" key="1">
    <citation type="submission" date="2020-07" db="EMBL/GenBank/DDBJ databases">
        <title>Whole genome sequence of Sphingobium yanoikuyae A3.</title>
        <authorList>
            <person name="Han S.-S."/>
        </authorList>
    </citation>
    <scope>NUCLEOTIDE SEQUENCE [LARGE SCALE GENOMIC DNA]</scope>
    <source>
        <strain evidence="4 5">A3</strain>
    </source>
</reference>
<dbReference type="PANTHER" id="PTHR30055">
    <property type="entry name" value="HTH-TYPE TRANSCRIPTIONAL REGULATOR RUTR"/>
    <property type="match status" value="1"/>
</dbReference>
<dbReference type="InterPro" id="IPR001647">
    <property type="entry name" value="HTH_TetR"/>
</dbReference>
<evidence type="ECO:0000313" key="5">
    <source>
        <dbReference type="Proteomes" id="UP000515377"/>
    </source>
</evidence>
<dbReference type="GO" id="GO:0000976">
    <property type="term" value="F:transcription cis-regulatory region binding"/>
    <property type="evidence" value="ECO:0007669"/>
    <property type="project" value="TreeGrafter"/>
</dbReference>
<organism evidence="4 5">
    <name type="scientific">Sphingobium yanoikuyae</name>
    <name type="common">Sphingomonas yanoikuyae</name>
    <dbReference type="NCBI Taxonomy" id="13690"/>
    <lineage>
        <taxon>Bacteria</taxon>
        <taxon>Pseudomonadati</taxon>
        <taxon>Pseudomonadota</taxon>
        <taxon>Alphaproteobacteria</taxon>
        <taxon>Sphingomonadales</taxon>
        <taxon>Sphingomonadaceae</taxon>
        <taxon>Sphingobium</taxon>
    </lineage>
</organism>
<evidence type="ECO:0000256" key="1">
    <source>
        <dbReference type="ARBA" id="ARBA00023125"/>
    </source>
</evidence>
<dbReference type="EMBL" id="CP060122">
    <property type="protein sequence ID" value="QNG43962.1"/>
    <property type="molecule type" value="Genomic_DNA"/>
</dbReference>